<evidence type="ECO:0000313" key="2">
    <source>
        <dbReference type="Proteomes" id="UP000070444"/>
    </source>
</evidence>
<name>A0A137PEM1_CONC2</name>
<reference evidence="1 2" key="1">
    <citation type="journal article" date="2015" name="Genome Biol. Evol.">
        <title>Phylogenomic analyses indicate that early fungi evolved digesting cell walls of algal ancestors of land plants.</title>
        <authorList>
            <person name="Chang Y."/>
            <person name="Wang S."/>
            <person name="Sekimoto S."/>
            <person name="Aerts A.L."/>
            <person name="Choi C."/>
            <person name="Clum A."/>
            <person name="LaButti K.M."/>
            <person name="Lindquist E.A."/>
            <person name="Yee Ngan C."/>
            <person name="Ohm R.A."/>
            <person name="Salamov A.A."/>
            <person name="Grigoriev I.V."/>
            <person name="Spatafora J.W."/>
            <person name="Berbee M.L."/>
        </authorList>
    </citation>
    <scope>NUCLEOTIDE SEQUENCE [LARGE SCALE GENOMIC DNA]</scope>
    <source>
        <strain evidence="1 2">NRRL 28638</strain>
    </source>
</reference>
<dbReference type="EMBL" id="KQ964436">
    <property type="protein sequence ID" value="KXN73449.1"/>
    <property type="molecule type" value="Genomic_DNA"/>
</dbReference>
<dbReference type="AlphaFoldDB" id="A0A137PEM1"/>
<proteinExistence type="predicted"/>
<dbReference type="Proteomes" id="UP000070444">
    <property type="component" value="Unassembled WGS sequence"/>
</dbReference>
<evidence type="ECO:0000313" key="1">
    <source>
        <dbReference type="EMBL" id="KXN73449.1"/>
    </source>
</evidence>
<keyword evidence="2" id="KW-1185">Reference proteome</keyword>
<protein>
    <submittedName>
        <fullName evidence="1">Uncharacterized protein</fullName>
    </submittedName>
</protein>
<gene>
    <name evidence="1" type="ORF">CONCODRAFT_3549</name>
</gene>
<sequence>MSINNFNTTAVMYTTQGSYMHWATYKGPSYDIYALSSSNVNGTMPADILFCDHYYCENKWYKLEDVPENREFQITIGYKVSGVLHALATDEQTGLLALEVPNDDKRKFFTAVKSDKGTRLRSCATNKMVEAKGNFFYATAAYGGYDFISH</sequence>
<accession>A0A137PEM1</accession>
<organism evidence="1 2">
    <name type="scientific">Conidiobolus coronatus (strain ATCC 28846 / CBS 209.66 / NRRL 28638)</name>
    <name type="common">Delacroixia coronata</name>
    <dbReference type="NCBI Taxonomy" id="796925"/>
    <lineage>
        <taxon>Eukaryota</taxon>
        <taxon>Fungi</taxon>
        <taxon>Fungi incertae sedis</taxon>
        <taxon>Zoopagomycota</taxon>
        <taxon>Entomophthoromycotina</taxon>
        <taxon>Entomophthoromycetes</taxon>
        <taxon>Entomophthorales</taxon>
        <taxon>Ancylistaceae</taxon>
        <taxon>Conidiobolus</taxon>
    </lineage>
</organism>